<dbReference type="GO" id="GO:0003700">
    <property type="term" value="F:DNA-binding transcription factor activity"/>
    <property type="evidence" value="ECO:0007669"/>
    <property type="project" value="InterPro"/>
</dbReference>
<dbReference type="AlphaFoldDB" id="A0A1U6GSE2"/>
<evidence type="ECO:0000259" key="1">
    <source>
        <dbReference type="PROSITE" id="PS50995"/>
    </source>
</evidence>
<dbReference type="RefSeq" id="WP_054946783.1">
    <property type="nucleotide sequence ID" value="NZ_FVZE01000001.1"/>
</dbReference>
<feature type="domain" description="HTH marR-type" evidence="1">
    <location>
        <begin position="17"/>
        <end position="150"/>
    </location>
</feature>
<dbReference type="InterPro" id="IPR000835">
    <property type="entry name" value="HTH_MarR-typ"/>
</dbReference>
<dbReference type="SMART" id="SM00347">
    <property type="entry name" value="HTH_MARR"/>
    <property type="match status" value="1"/>
</dbReference>
<dbReference type="CDD" id="cd00090">
    <property type="entry name" value="HTH_ARSR"/>
    <property type="match status" value="1"/>
</dbReference>
<accession>A0A1U6GSE2</accession>
<gene>
    <name evidence="2" type="ORF">SAMN06295987_101250</name>
</gene>
<organism evidence="2 3">
    <name type="scientific">Novosphingobium mathurense</name>
    <dbReference type="NCBI Taxonomy" id="428990"/>
    <lineage>
        <taxon>Bacteria</taxon>
        <taxon>Pseudomonadati</taxon>
        <taxon>Pseudomonadota</taxon>
        <taxon>Alphaproteobacteria</taxon>
        <taxon>Sphingomonadales</taxon>
        <taxon>Sphingomonadaceae</taxon>
        <taxon>Novosphingobium</taxon>
    </lineage>
</organism>
<dbReference type="InterPro" id="IPR039422">
    <property type="entry name" value="MarR/SlyA-like"/>
</dbReference>
<dbReference type="GO" id="GO:0003677">
    <property type="term" value="F:DNA binding"/>
    <property type="evidence" value="ECO:0007669"/>
    <property type="project" value="UniProtKB-KW"/>
</dbReference>
<reference evidence="3" key="1">
    <citation type="submission" date="2017-02" db="EMBL/GenBank/DDBJ databases">
        <authorList>
            <person name="Varghese N."/>
            <person name="Submissions S."/>
        </authorList>
    </citation>
    <scope>NUCLEOTIDE SEQUENCE [LARGE SCALE GENOMIC DNA]</scope>
    <source>
        <strain evidence="3">SM117</strain>
    </source>
</reference>
<dbReference type="STRING" id="428990.SAMN06295987_101250"/>
<dbReference type="InterPro" id="IPR036390">
    <property type="entry name" value="WH_DNA-bd_sf"/>
</dbReference>
<proteinExistence type="predicted"/>
<dbReference type="PANTHER" id="PTHR33164:SF43">
    <property type="entry name" value="HTH-TYPE TRANSCRIPTIONAL REPRESSOR YETL"/>
    <property type="match status" value="1"/>
</dbReference>
<keyword evidence="2" id="KW-0238">DNA-binding</keyword>
<name>A0A1U6GSE2_9SPHN</name>
<dbReference type="InterPro" id="IPR011991">
    <property type="entry name" value="ArsR-like_HTH"/>
</dbReference>
<evidence type="ECO:0000313" key="3">
    <source>
        <dbReference type="Proteomes" id="UP000190989"/>
    </source>
</evidence>
<dbReference type="Pfam" id="PF12802">
    <property type="entry name" value="MarR_2"/>
    <property type="match status" value="1"/>
</dbReference>
<dbReference type="Proteomes" id="UP000190989">
    <property type="component" value="Unassembled WGS sequence"/>
</dbReference>
<dbReference type="SUPFAM" id="SSF46785">
    <property type="entry name" value="Winged helix' DNA-binding domain"/>
    <property type="match status" value="1"/>
</dbReference>
<dbReference type="GO" id="GO:0006950">
    <property type="term" value="P:response to stress"/>
    <property type="evidence" value="ECO:0007669"/>
    <property type="project" value="TreeGrafter"/>
</dbReference>
<evidence type="ECO:0000313" key="2">
    <source>
        <dbReference type="EMBL" id="SLJ86451.1"/>
    </source>
</evidence>
<dbReference type="PROSITE" id="PS50995">
    <property type="entry name" value="HTH_MARR_2"/>
    <property type="match status" value="1"/>
</dbReference>
<dbReference type="EMBL" id="FVZE01000001">
    <property type="protein sequence ID" value="SLJ86451.1"/>
    <property type="molecule type" value="Genomic_DNA"/>
</dbReference>
<dbReference type="Gene3D" id="1.10.10.10">
    <property type="entry name" value="Winged helix-like DNA-binding domain superfamily/Winged helix DNA-binding domain"/>
    <property type="match status" value="1"/>
</dbReference>
<sequence length="171" mass="18388">MENGNAKATDLIAELGFLCLGSRFRRLGERLQAGVSELAGLEGITLQPAQFPIIVALEHGPLTVGALARRLDLSQPGITRGIGKLLVEGLIEQVENDGDQRLRAFTLSDAGRALLARVQERVFPLVQRAVADLCEGPADDLLGHLTRLDHALAMTPFEQRLRAMLSEGSGS</sequence>
<keyword evidence="3" id="KW-1185">Reference proteome</keyword>
<dbReference type="PANTHER" id="PTHR33164">
    <property type="entry name" value="TRANSCRIPTIONAL REGULATOR, MARR FAMILY"/>
    <property type="match status" value="1"/>
</dbReference>
<dbReference type="InterPro" id="IPR036388">
    <property type="entry name" value="WH-like_DNA-bd_sf"/>
</dbReference>
<protein>
    <submittedName>
        <fullName evidence="2">DNA-binding transcriptional regulator, MarR family</fullName>
    </submittedName>
</protein>